<feature type="compositionally biased region" description="Basic and acidic residues" evidence="1">
    <location>
        <begin position="141"/>
        <end position="160"/>
    </location>
</feature>
<dbReference type="SMART" id="SM01173">
    <property type="entry name" value="DUF4187"/>
    <property type="match status" value="1"/>
</dbReference>
<feature type="compositionally biased region" description="Acidic residues" evidence="1">
    <location>
        <begin position="255"/>
        <end position="264"/>
    </location>
</feature>
<feature type="domain" description="DUF4187" evidence="2">
    <location>
        <begin position="293"/>
        <end position="347"/>
    </location>
</feature>
<protein>
    <recommendedName>
        <fullName evidence="2">DUF4187 domain-containing protein</fullName>
    </recommendedName>
</protein>
<evidence type="ECO:0000259" key="2">
    <source>
        <dbReference type="SMART" id="SM01173"/>
    </source>
</evidence>
<evidence type="ECO:0000313" key="4">
    <source>
        <dbReference type="Proteomes" id="UP001213000"/>
    </source>
</evidence>
<dbReference type="PANTHER" id="PTHR21032">
    <property type="entry name" value="G PATCH DOMAIN-CONTAINING PROTEIN 11"/>
    <property type="match status" value="1"/>
</dbReference>
<dbReference type="EMBL" id="JANIEX010000520">
    <property type="protein sequence ID" value="KAJ3566009.1"/>
    <property type="molecule type" value="Genomic_DNA"/>
</dbReference>
<proteinExistence type="predicted"/>
<dbReference type="InterPro" id="IPR025239">
    <property type="entry name" value="DUF4187"/>
</dbReference>
<keyword evidence="4" id="KW-1185">Reference proteome</keyword>
<reference evidence="3" key="1">
    <citation type="submission" date="2022-07" db="EMBL/GenBank/DDBJ databases">
        <title>Genome Sequence of Leucocoprinus birnbaumii.</title>
        <authorList>
            <person name="Buettner E."/>
        </authorList>
    </citation>
    <scope>NUCLEOTIDE SEQUENCE</scope>
    <source>
        <strain evidence="3">VT141</strain>
    </source>
</reference>
<sequence length="348" mass="39095">MSDDDDYLSDKFLAGIGDDVTPPKTYSQLRREALKKSQEKKCWQSNQEQTGAGAQEEEQAGLGSGNKALAMMMKMGFTPGQSLGRQTGAAAEEDSGNTESSIRKSPPPPQHKTEPLPLNEWSGKKGIGTVKRARSPGANDRITKMAKMEEESSSKTFRDRARQDYEQRKADAKLGPAQRTCSTLDEKANKTLHPHQLNVLWLNPNKPETFPSGLMEALALHHGQYIQGSIAGETIQDRLRKQMQADALSVQTERDLDDGEEEGGTEVHTQAETSDKEKQKLVELNQEYDPDFLEEAAQFLRLQPQDRLHFVLSYLRMTYAYCFYCGTEYESQEEMLEQCPGPEEDDHD</sequence>
<evidence type="ECO:0000256" key="1">
    <source>
        <dbReference type="SAM" id="MobiDB-lite"/>
    </source>
</evidence>
<dbReference type="PANTHER" id="PTHR21032:SF0">
    <property type="entry name" value="G PATCH DOMAIN-CONTAINING PROTEIN 11"/>
    <property type="match status" value="1"/>
</dbReference>
<dbReference type="AlphaFoldDB" id="A0AAD5VV03"/>
<feature type="compositionally biased region" description="Basic and acidic residues" evidence="1">
    <location>
        <begin position="29"/>
        <end position="42"/>
    </location>
</feature>
<feature type="region of interest" description="Disordered" evidence="1">
    <location>
        <begin position="1"/>
        <end position="160"/>
    </location>
</feature>
<dbReference type="Pfam" id="PF13821">
    <property type="entry name" value="DUF4187"/>
    <property type="match status" value="1"/>
</dbReference>
<dbReference type="Proteomes" id="UP001213000">
    <property type="component" value="Unassembled WGS sequence"/>
</dbReference>
<dbReference type="InterPro" id="IPR039249">
    <property type="entry name" value="GPATCH11"/>
</dbReference>
<feature type="region of interest" description="Disordered" evidence="1">
    <location>
        <begin position="246"/>
        <end position="278"/>
    </location>
</feature>
<accession>A0AAD5VV03</accession>
<dbReference type="GO" id="GO:0000776">
    <property type="term" value="C:kinetochore"/>
    <property type="evidence" value="ECO:0007669"/>
    <property type="project" value="TreeGrafter"/>
</dbReference>
<evidence type="ECO:0000313" key="3">
    <source>
        <dbReference type="EMBL" id="KAJ3566009.1"/>
    </source>
</evidence>
<name>A0AAD5VV03_9AGAR</name>
<gene>
    <name evidence="3" type="ORF">NP233_g7269</name>
</gene>
<organism evidence="3 4">
    <name type="scientific">Leucocoprinus birnbaumii</name>
    <dbReference type="NCBI Taxonomy" id="56174"/>
    <lineage>
        <taxon>Eukaryota</taxon>
        <taxon>Fungi</taxon>
        <taxon>Dikarya</taxon>
        <taxon>Basidiomycota</taxon>
        <taxon>Agaricomycotina</taxon>
        <taxon>Agaricomycetes</taxon>
        <taxon>Agaricomycetidae</taxon>
        <taxon>Agaricales</taxon>
        <taxon>Agaricineae</taxon>
        <taxon>Agaricaceae</taxon>
        <taxon>Leucocoprinus</taxon>
    </lineage>
</organism>
<comment type="caution">
    <text evidence="3">The sequence shown here is derived from an EMBL/GenBank/DDBJ whole genome shotgun (WGS) entry which is preliminary data.</text>
</comment>